<reference evidence="2 3" key="1">
    <citation type="submission" date="2024-06" db="EMBL/GenBank/DDBJ databases">
        <title>The Natural Products Discovery Center: Release of the First 8490 Sequenced Strains for Exploring Actinobacteria Biosynthetic Diversity.</title>
        <authorList>
            <person name="Kalkreuter E."/>
            <person name="Kautsar S.A."/>
            <person name="Yang D."/>
            <person name="Bader C.D."/>
            <person name="Teijaro C.N."/>
            <person name="Fluegel L."/>
            <person name="Davis C.M."/>
            <person name="Simpson J.R."/>
            <person name="Lauterbach L."/>
            <person name="Steele A.D."/>
            <person name="Gui C."/>
            <person name="Meng S."/>
            <person name="Li G."/>
            <person name="Viehrig K."/>
            <person name="Ye F."/>
            <person name="Su P."/>
            <person name="Kiefer A.F."/>
            <person name="Nichols A."/>
            <person name="Cepeda A.J."/>
            <person name="Yan W."/>
            <person name="Fan B."/>
            <person name="Jiang Y."/>
            <person name="Adhikari A."/>
            <person name="Zheng C.-J."/>
            <person name="Schuster L."/>
            <person name="Cowan T.M."/>
            <person name="Smanski M.J."/>
            <person name="Chevrette M.G."/>
            <person name="De Carvalho L.P.S."/>
            <person name="Shen B."/>
        </authorList>
    </citation>
    <scope>NUCLEOTIDE SEQUENCE [LARGE SCALE GENOMIC DNA]</scope>
    <source>
        <strain evidence="2 3">NPDC000837</strain>
    </source>
</reference>
<gene>
    <name evidence="2" type="ORF">ABT276_21755</name>
</gene>
<dbReference type="EMBL" id="JBEPBX010000020">
    <property type="protein sequence ID" value="MER6615937.1"/>
    <property type="molecule type" value="Genomic_DNA"/>
</dbReference>
<evidence type="ECO:0000256" key="1">
    <source>
        <dbReference type="SAM" id="Phobius"/>
    </source>
</evidence>
<evidence type="ECO:0000313" key="3">
    <source>
        <dbReference type="Proteomes" id="UP001445472"/>
    </source>
</evidence>
<comment type="caution">
    <text evidence="2">The sequence shown here is derived from an EMBL/GenBank/DDBJ whole genome shotgun (WGS) entry which is preliminary data.</text>
</comment>
<organism evidence="2 3">
    <name type="scientific">Streptomyces xantholiticus</name>
    <dbReference type="NCBI Taxonomy" id="68285"/>
    <lineage>
        <taxon>Bacteria</taxon>
        <taxon>Bacillati</taxon>
        <taxon>Actinomycetota</taxon>
        <taxon>Actinomycetes</taxon>
        <taxon>Kitasatosporales</taxon>
        <taxon>Streptomycetaceae</taxon>
        <taxon>Streptomyces</taxon>
    </lineage>
</organism>
<keyword evidence="3" id="KW-1185">Reference proteome</keyword>
<feature type="transmembrane region" description="Helical" evidence="1">
    <location>
        <begin position="34"/>
        <end position="57"/>
    </location>
</feature>
<accession>A0ABV1V085</accession>
<proteinExistence type="predicted"/>
<dbReference type="Proteomes" id="UP001445472">
    <property type="component" value="Unassembled WGS sequence"/>
</dbReference>
<keyword evidence="1" id="KW-0812">Transmembrane</keyword>
<keyword evidence="1" id="KW-0472">Membrane</keyword>
<dbReference type="RefSeq" id="WP_351977391.1">
    <property type="nucleotide sequence ID" value="NZ_JBEPBX010000020.1"/>
</dbReference>
<keyword evidence="1" id="KW-1133">Transmembrane helix</keyword>
<name>A0ABV1V085_9ACTN</name>
<sequence>MVESVGFAVDRALPLLGTAAAGRCELTNAGPAQWVFVASVVLQVLSWAFLTVFVAGFTDIVRKPSA</sequence>
<evidence type="ECO:0000313" key="2">
    <source>
        <dbReference type="EMBL" id="MER6615937.1"/>
    </source>
</evidence>
<protein>
    <submittedName>
        <fullName evidence="2">Uncharacterized protein</fullName>
    </submittedName>
</protein>